<dbReference type="EMBL" id="AP024238">
    <property type="protein sequence ID" value="BCO27534.1"/>
    <property type="molecule type" value="Genomic_DNA"/>
</dbReference>
<feature type="transmembrane region" description="Helical" evidence="1">
    <location>
        <begin position="128"/>
        <end position="147"/>
    </location>
</feature>
<feature type="transmembrane region" description="Helical" evidence="1">
    <location>
        <begin position="12"/>
        <end position="27"/>
    </location>
</feature>
<evidence type="ECO:0000313" key="4">
    <source>
        <dbReference type="Proteomes" id="UP000824366"/>
    </source>
</evidence>
<feature type="transmembrane region" description="Helical" evidence="1">
    <location>
        <begin position="226"/>
        <end position="248"/>
    </location>
</feature>
<feature type="transmembrane region" description="Helical" evidence="1">
    <location>
        <begin position="81"/>
        <end position="97"/>
    </location>
</feature>
<evidence type="ECO:0000259" key="2">
    <source>
        <dbReference type="Pfam" id="PF07786"/>
    </source>
</evidence>
<keyword evidence="1" id="KW-0472">Membrane</keyword>
<dbReference type="Proteomes" id="UP000824366">
    <property type="component" value="Chromosome"/>
</dbReference>
<sequence>MKNQRFDALDALRGLAMLWMTVFHFSFDLNHFGWTQQDFYRDPLWTWQRVLIVSLFLFCAGFGQAVASAQGQSWARFWKRWAQVAGCAVLVSAGSWLMYPQTFIYFGILHGMALMLVVVRLTAHWGRWLWWLGVLAIASKFIAAYAISTSASGQFIAFMNSPAMNWLGWITQKPVTEDYAPLFPWLGVMWWGAASGAWALSRAQGVLQQPLPRAGLALAALGRWSLSYYMLHQPVLMGLLMGLAWLGFHR</sequence>
<feature type="transmembrane region" description="Helical" evidence="1">
    <location>
        <begin position="47"/>
        <end position="69"/>
    </location>
</feature>
<keyword evidence="4" id="KW-1185">Reference proteome</keyword>
<proteinExistence type="predicted"/>
<feature type="domain" description="Heparan-alpha-glucosaminide N-acetyltransferase catalytic" evidence="2">
    <location>
        <begin position="5"/>
        <end position="234"/>
    </location>
</feature>
<reference evidence="3 4" key="1">
    <citation type="journal article" date="2021" name="Microbiol. Spectr.">
        <title>A Single Bacterium Capable of Oxidation and Reduction of Iron at Circumneutral pH.</title>
        <authorList>
            <person name="Kato S."/>
            <person name="Ohkuma M."/>
        </authorList>
    </citation>
    <scope>NUCLEOTIDE SEQUENCE [LARGE SCALE GENOMIC DNA]</scope>
    <source>
        <strain evidence="3 4">MIZ03</strain>
    </source>
</reference>
<dbReference type="RefSeq" id="WP_223912648.1">
    <property type="nucleotide sequence ID" value="NZ_AP024238.1"/>
</dbReference>
<evidence type="ECO:0000313" key="3">
    <source>
        <dbReference type="EMBL" id="BCO27534.1"/>
    </source>
</evidence>
<name>A0ABN6D688_9BURK</name>
<evidence type="ECO:0000256" key="1">
    <source>
        <dbReference type="SAM" id="Phobius"/>
    </source>
</evidence>
<gene>
    <name evidence="3" type="ORF">MIZ03_2422</name>
</gene>
<accession>A0ABN6D688</accession>
<protein>
    <recommendedName>
        <fullName evidence="2">Heparan-alpha-glucosaminide N-acetyltransferase catalytic domain-containing protein</fullName>
    </recommendedName>
</protein>
<dbReference type="InterPro" id="IPR012429">
    <property type="entry name" value="HGSNAT_cat"/>
</dbReference>
<keyword evidence="1" id="KW-0812">Transmembrane</keyword>
<keyword evidence="1" id="KW-1133">Transmembrane helix</keyword>
<organism evidence="3 4">
    <name type="scientific">Rhodoferax lithotrophicus</name>
    <dbReference type="NCBI Taxonomy" id="2798804"/>
    <lineage>
        <taxon>Bacteria</taxon>
        <taxon>Pseudomonadati</taxon>
        <taxon>Pseudomonadota</taxon>
        <taxon>Betaproteobacteria</taxon>
        <taxon>Burkholderiales</taxon>
        <taxon>Comamonadaceae</taxon>
        <taxon>Rhodoferax</taxon>
    </lineage>
</organism>
<feature type="transmembrane region" description="Helical" evidence="1">
    <location>
        <begin position="103"/>
        <end position="121"/>
    </location>
</feature>
<dbReference type="Pfam" id="PF07786">
    <property type="entry name" value="HGSNAT_cat"/>
    <property type="match status" value="1"/>
</dbReference>